<evidence type="ECO:0000313" key="6">
    <source>
        <dbReference type="Proteomes" id="UP000474967"/>
    </source>
</evidence>
<evidence type="ECO:0000313" key="5">
    <source>
        <dbReference type="EMBL" id="NEN04707.1"/>
    </source>
</evidence>
<dbReference type="Proteomes" id="UP000474967">
    <property type="component" value="Unassembled WGS sequence"/>
</dbReference>
<accession>A0A6L9XTX4</accession>
<reference evidence="5 6" key="1">
    <citation type="journal article" date="2014" name="J. Microbiol.">
        <title>Diaminobutyricibacter tongyongensis gen. nov., sp. nov. and Homoserinibacter gongjuensis gen. nov., sp. nov. belong to the family Microbacteriaceae.</title>
        <authorList>
            <person name="Kim S.J."/>
            <person name="Ahn J.H."/>
            <person name="Weon H.Y."/>
            <person name="Hamada M."/>
            <person name="Suzuki K."/>
            <person name="Kwon S.W."/>
        </authorList>
    </citation>
    <scope>NUCLEOTIDE SEQUENCE [LARGE SCALE GENOMIC DNA]</scope>
    <source>
        <strain evidence="5 6">NBRC 108724</strain>
    </source>
</reference>
<dbReference type="InterPro" id="IPR051010">
    <property type="entry name" value="BCAA_transport"/>
</dbReference>
<dbReference type="RefSeq" id="WP_163287807.1">
    <property type="nucleotide sequence ID" value="NZ_JAAGWY010000001.1"/>
</dbReference>
<feature type="domain" description="Leucine-binding protein" evidence="4">
    <location>
        <begin position="43"/>
        <end position="340"/>
    </location>
</feature>
<dbReference type="EMBL" id="JAAGWY010000001">
    <property type="protein sequence ID" value="NEN04707.1"/>
    <property type="molecule type" value="Genomic_DNA"/>
</dbReference>
<feature type="signal peptide" evidence="3">
    <location>
        <begin position="1"/>
        <end position="27"/>
    </location>
</feature>
<feature type="chain" id="PRO_5026717123" evidence="3">
    <location>
        <begin position="28"/>
        <end position="421"/>
    </location>
</feature>
<dbReference type="PANTHER" id="PTHR30483">
    <property type="entry name" value="LEUCINE-SPECIFIC-BINDING PROTEIN"/>
    <property type="match status" value="1"/>
</dbReference>
<dbReference type="Gene3D" id="3.40.50.2300">
    <property type="match status" value="2"/>
</dbReference>
<proteinExistence type="inferred from homology"/>
<evidence type="ECO:0000256" key="3">
    <source>
        <dbReference type="SAM" id="SignalP"/>
    </source>
</evidence>
<comment type="similarity">
    <text evidence="1">Belongs to the leucine-binding protein family.</text>
</comment>
<dbReference type="AlphaFoldDB" id="A0A6L9XTX4"/>
<keyword evidence="6" id="KW-1185">Reference proteome</keyword>
<keyword evidence="2 3" id="KW-0732">Signal</keyword>
<evidence type="ECO:0000256" key="2">
    <source>
        <dbReference type="ARBA" id="ARBA00022729"/>
    </source>
</evidence>
<name>A0A6L9XTX4_9MICO</name>
<dbReference type="Pfam" id="PF13458">
    <property type="entry name" value="Peripla_BP_6"/>
    <property type="match status" value="1"/>
</dbReference>
<gene>
    <name evidence="5" type="ORF">G3T36_02375</name>
</gene>
<dbReference type="PROSITE" id="PS51257">
    <property type="entry name" value="PROKAR_LIPOPROTEIN"/>
    <property type="match status" value="1"/>
</dbReference>
<sequence>MNPLTARTRRSRRLALGASIIVTFSLAVTGCSSTGGSDPHAKLTIGEIFPFTGGKSILSDWGTHGVGAGIYEVNHNGGVMGHQLKTASADDAADSVDTLPAFRKLMLDSPVAVIGPFSPTIEAVIGNFGANHVPDFMIGGTTALDKMKYPYVFRVTSSDSNESVAMAYYAAKTKGLKTASLIFDNSANSQGFIAPLTAAFKKLGGTVQSTQTIVPGQGSYRSELSKAFAGHPDVIFSSFDTQTASTLWANAAQLGYLDTPWIGDDLQSSKAYATAFGPKAPTNLFAAVAASPSGNGYAHFLADYKSVYGPVQPLPTTFNEYDSIVIAALAMTEAKSTDPKVWVTHVKDVASPPGTQCTDYKACVALLTAGKQIDYQGAGGDDNFNAYHNVFSGFSVVGFNSDLTNTDGTYVTPAQISASAG</sequence>
<dbReference type="InterPro" id="IPR028082">
    <property type="entry name" value="Peripla_BP_I"/>
</dbReference>
<organism evidence="5 6">
    <name type="scientific">Leifsonia tongyongensis</name>
    <dbReference type="NCBI Taxonomy" id="1268043"/>
    <lineage>
        <taxon>Bacteria</taxon>
        <taxon>Bacillati</taxon>
        <taxon>Actinomycetota</taxon>
        <taxon>Actinomycetes</taxon>
        <taxon>Micrococcales</taxon>
        <taxon>Microbacteriaceae</taxon>
        <taxon>Leifsonia</taxon>
    </lineage>
</organism>
<comment type="caution">
    <text evidence="5">The sequence shown here is derived from an EMBL/GenBank/DDBJ whole genome shotgun (WGS) entry which is preliminary data.</text>
</comment>
<evidence type="ECO:0000256" key="1">
    <source>
        <dbReference type="ARBA" id="ARBA00010062"/>
    </source>
</evidence>
<dbReference type="InterPro" id="IPR028081">
    <property type="entry name" value="Leu-bd"/>
</dbReference>
<dbReference type="PANTHER" id="PTHR30483:SF6">
    <property type="entry name" value="PERIPLASMIC BINDING PROTEIN OF ABC TRANSPORTER FOR NATURAL AMINO ACIDS"/>
    <property type="match status" value="1"/>
</dbReference>
<evidence type="ECO:0000259" key="4">
    <source>
        <dbReference type="Pfam" id="PF13458"/>
    </source>
</evidence>
<dbReference type="SUPFAM" id="SSF53822">
    <property type="entry name" value="Periplasmic binding protein-like I"/>
    <property type="match status" value="1"/>
</dbReference>
<protein>
    <submittedName>
        <fullName evidence="5">Amino acid ABC transporter substrate-binding protein</fullName>
    </submittedName>
</protein>